<evidence type="ECO:0000313" key="8">
    <source>
        <dbReference type="EMBL" id="GGA22502.1"/>
    </source>
</evidence>
<reference evidence="8" key="2">
    <citation type="submission" date="2020-09" db="EMBL/GenBank/DDBJ databases">
        <authorList>
            <person name="Sun Q."/>
            <person name="Zhou Y."/>
        </authorList>
    </citation>
    <scope>NUCLEOTIDE SEQUENCE</scope>
    <source>
        <strain evidence="8">CGMCC 1.12785</strain>
    </source>
</reference>
<keyword evidence="4 6" id="KW-0472">Membrane</keyword>
<feature type="transmembrane region" description="Helical" evidence="6">
    <location>
        <begin position="36"/>
        <end position="56"/>
    </location>
</feature>
<feature type="transmembrane region" description="Helical" evidence="6">
    <location>
        <begin position="236"/>
        <end position="257"/>
    </location>
</feature>
<dbReference type="InterPro" id="IPR013525">
    <property type="entry name" value="ABC2_TM"/>
</dbReference>
<feature type="domain" description="ABC-2 type transporter transmembrane" evidence="7">
    <location>
        <begin position="24"/>
        <end position="217"/>
    </location>
</feature>
<dbReference type="Pfam" id="PF01061">
    <property type="entry name" value="ABC2_membrane"/>
    <property type="match status" value="1"/>
</dbReference>
<dbReference type="Proteomes" id="UP000616114">
    <property type="component" value="Unassembled WGS sequence"/>
</dbReference>
<dbReference type="GO" id="GO:0140359">
    <property type="term" value="F:ABC-type transporter activity"/>
    <property type="evidence" value="ECO:0007669"/>
    <property type="project" value="InterPro"/>
</dbReference>
<sequence>MSPAANPAAATGARIRRVLAQARFEALATLRHGEQLLLSILLPVIILIGLSTTGLLDARGLLDRMGDPAEAPVALVLPGVLAVCVVSTAFTGQAIATGFDRRYGVLRHLATTPLGRSGLVQGKLLAVLAVLVVQTLVMGLVAAALGWRPSLPMLLPGALMLLLGTAAFLALGLLVAGTLRAEATLAGANLLWVLFLAGGGLLVEHTGAWGAVTAALPPGALGQGMRAALLEGRLDLAAALVLVLWAAAAYLATVRWFRWS</sequence>
<accession>A0A8J2XM11</accession>
<dbReference type="InterPro" id="IPR051784">
    <property type="entry name" value="Nod_factor_ABC_transporter"/>
</dbReference>
<dbReference type="PANTHER" id="PTHR43229:SF2">
    <property type="entry name" value="NODULATION PROTEIN J"/>
    <property type="match status" value="1"/>
</dbReference>
<name>A0A8J2XM11_9MICO</name>
<feature type="transmembrane region" description="Helical" evidence="6">
    <location>
        <begin position="191"/>
        <end position="216"/>
    </location>
</feature>
<evidence type="ECO:0000313" key="9">
    <source>
        <dbReference type="Proteomes" id="UP000616114"/>
    </source>
</evidence>
<evidence type="ECO:0000256" key="4">
    <source>
        <dbReference type="ARBA" id="ARBA00023136"/>
    </source>
</evidence>
<dbReference type="AlphaFoldDB" id="A0A8J2XM11"/>
<keyword evidence="9" id="KW-1185">Reference proteome</keyword>
<organism evidence="8 9">
    <name type="scientific">Sediminivirga luteola</name>
    <dbReference type="NCBI Taxonomy" id="1774748"/>
    <lineage>
        <taxon>Bacteria</taxon>
        <taxon>Bacillati</taxon>
        <taxon>Actinomycetota</taxon>
        <taxon>Actinomycetes</taxon>
        <taxon>Micrococcales</taxon>
        <taxon>Brevibacteriaceae</taxon>
        <taxon>Sediminivirga</taxon>
    </lineage>
</organism>
<evidence type="ECO:0000256" key="3">
    <source>
        <dbReference type="ARBA" id="ARBA00022989"/>
    </source>
</evidence>
<dbReference type="GO" id="GO:0046677">
    <property type="term" value="P:response to antibiotic"/>
    <property type="evidence" value="ECO:0007669"/>
    <property type="project" value="UniProtKB-KW"/>
</dbReference>
<dbReference type="PIRSF" id="PIRSF006648">
    <property type="entry name" value="DrrB"/>
    <property type="match status" value="1"/>
</dbReference>
<keyword evidence="2 6" id="KW-0812">Transmembrane</keyword>
<dbReference type="EMBL" id="BMFY01000013">
    <property type="protein sequence ID" value="GGA22502.1"/>
    <property type="molecule type" value="Genomic_DNA"/>
</dbReference>
<reference evidence="8" key="1">
    <citation type="journal article" date="2014" name="Int. J. Syst. Evol. Microbiol.">
        <title>Complete genome sequence of Corynebacterium casei LMG S-19264T (=DSM 44701T), isolated from a smear-ripened cheese.</title>
        <authorList>
            <consortium name="US DOE Joint Genome Institute (JGI-PGF)"/>
            <person name="Walter F."/>
            <person name="Albersmeier A."/>
            <person name="Kalinowski J."/>
            <person name="Ruckert C."/>
        </authorList>
    </citation>
    <scope>NUCLEOTIDE SEQUENCE</scope>
    <source>
        <strain evidence="8">CGMCC 1.12785</strain>
    </source>
</reference>
<feature type="transmembrane region" description="Helical" evidence="6">
    <location>
        <begin position="76"/>
        <end position="99"/>
    </location>
</feature>
<evidence type="ECO:0000256" key="6">
    <source>
        <dbReference type="SAM" id="Phobius"/>
    </source>
</evidence>
<feature type="transmembrane region" description="Helical" evidence="6">
    <location>
        <begin position="124"/>
        <end position="147"/>
    </location>
</feature>
<protein>
    <submittedName>
        <fullName evidence="8">ABC transporter</fullName>
    </submittedName>
</protein>
<evidence type="ECO:0000256" key="2">
    <source>
        <dbReference type="ARBA" id="ARBA00022692"/>
    </source>
</evidence>
<gene>
    <name evidence="8" type="ORF">GCM10011333_26850</name>
</gene>
<evidence type="ECO:0000256" key="1">
    <source>
        <dbReference type="ARBA" id="ARBA00004141"/>
    </source>
</evidence>
<evidence type="ECO:0000259" key="7">
    <source>
        <dbReference type="Pfam" id="PF01061"/>
    </source>
</evidence>
<evidence type="ECO:0000256" key="5">
    <source>
        <dbReference type="ARBA" id="ARBA00023251"/>
    </source>
</evidence>
<dbReference type="InterPro" id="IPR000412">
    <property type="entry name" value="ABC_2_transport"/>
</dbReference>
<proteinExistence type="predicted"/>
<dbReference type="PANTHER" id="PTHR43229">
    <property type="entry name" value="NODULATION PROTEIN J"/>
    <property type="match status" value="1"/>
</dbReference>
<dbReference type="GO" id="GO:0043190">
    <property type="term" value="C:ATP-binding cassette (ABC) transporter complex"/>
    <property type="evidence" value="ECO:0007669"/>
    <property type="project" value="InterPro"/>
</dbReference>
<dbReference type="RefSeq" id="WP_188551416.1">
    <property type="nucleotide sequence ID" value="NZ_BMFY01000013.1"/>
</dbReference>
<keyword evidence="5" id="KW-0046">Antibiotic resistance</keyword>
<comment type="caution">
    <text evidence="8">The sequence shown here is derived from an EMBL/GenBank/DDBJ whole genome shotgun (WGS) entry which is preliminary data.</text>
</comment>
<feature type="transmembrane region" description="Helical" evidence="6">
    <location>
        <begin position="153"/>
        <end position="179"/>
    </location>
</feature>
<keyword evidence="3 6" id="KW-1133">Transmembrane helix</keyword>
<comment type="subcellular location">
    <subcellularLocation>
        <location evidence="1">Membrane</location>
        <topology evidence="1">Multi-pass membrane protein</topology>
    </subcellularLocation>
</comment>